<dbReference type="InterPro" id="IPR015890">
    <property type="entry name" value="Chorismate_C"/>
</dbReference>
<dbReference type="Gene3D" id="3.60.120.10">
    <property type="entry name" value="Anthranilate synthase"/>
    <property type="match status" value="1"/>
</dbReference>
<dbReference type="PANTHER" id="PTHR42839">
    <property type="entry name" value="ISOCHORISMATE SYNTHASE ENTC"/>
    <property type="match status" value="1"/>
</dbReference>
<evidence type="ECO:0000313" key="2">
    <source>
        <dbReference type="EMBL" id="MBF0966354.1"/>
    </source>
</evidence>
<accession>A0A929RPT3</accession>
<dbReference type="EMBL" id="JABZGF010000091">
    <property type="protein sequence ID" value="MBF0966354.1"/>
    <property type="molecule type" value="Genomic_DNA"/>
</dbReference>
<dbReference type="PANTHER" id="PTHR42839:SF2">
    <property type="entry name" value="ISOCHORISMATE SYNTHASE ENTC"/>
    <property type="match status" value="1"/>
</dbReference>
<comment type="caution">
    <text evidence="2">The sequence shown here is derived from an EMBL/GenBank/DDBJ whole genome shotgun (WGS) entry which is preliminary data.</text>
</comment>
<sequence length="83" mass="8866">PRDAAMHLIEELEDTERGRSSGPVGWGDTAGNGEFAIALRCGLASRTRLRLFAGAGIMPDSDPDLELTETEAKMRPLLDALGV</sequence>
<proteinExistence type="predicted"/>
<evidence type="ECO:0000313" key="3">
    <source>
        <dbReference type="Proteomes" id="UP000759246"/>
    </source>
</evidence>
<dbReference type="InterPro" id="IPR005801">
    <property type="entry name" value="ADC_synthase"/>
</dbReference>
<dbReference type="Pfam" id="PF00425">
    <property type="entry name" value="Chorismate_bind"/>
    <property type="match status" value="1"/>
</dbReference>
<reference evidence="2" key="1">
    <citation type="submission" date="2020-04" db="EMBL/GenBank/DDBJ databases">
        <title>Deep metagenomics examines the oral microbiome during advanced dental caries in children, revealing novel taxa and co-occurrences with host molecules.</title>
        <authorList>
            <person name="Baker J.L."/>
            <person name="Morton J.T."/>
            <person name="Dinis M."/>
            <person name="Alvarez R."/>
            <person name="Tran N.C."/>
            <person name="Knight R."/>
            <person name="Edlund A."/>
        </authorList>
    </citation>
    <scope>NUCLEOTIDE SEQUENCE</scope>
    <source>
        <strain evidence="2">JCVI_30_bin.13</strain>
    </source>
</reference>
<dbReference type="AlphaFoldDB" id="A0A929RPT3"/>
<protein>
    <submittedName>
        <fullName evidence="2">Chorismate-binding protein</fullName>
    </submittedName>
</protein>
<gene>
    <name evidence="2" type="ORF">HXK09_04180</name>
</gene>
<feature type="non-terminal residue" evidence="2">
    <location>
        <position position="1"/>
    </location>
</feature>
<dbReference type="SUPFAM" id="SSF56322">
    <property type="entry name" value="ADC synthase"/>
    <property type="match status" value="1"/>
</dbReference>
<organism evidence="2 3">
    <name type="scientific">Actinomyces bouchesdurhonensis</name>
    <dbReference type="NCBI Taxonomy" id="1852361"/>
    <lineage>
        <taxon>Bacteria</taxon>
        <taxon>Bacillati</taxon>
        <taxon>Actinomycetota</taxon>
        <taxon>Actinomycetes</taxon>
        <taxon>Actinomycetales</taxon>
        <taxon>Actinomycetaceae</taxon>
        <taxon>Actinomyces</taxon>
    </lineage>
</organism>
<dbReference type="Proteomes" id="UP000759246">
    <property type="component" value="Unassembled WGS sequence"/>
</dbReference>
<evidence type="ECO:0000259" key="1">
    <source>
        <dbReference type="Pfam" id="PF00425"/>
    </source>
</evidence>
<name>A0A929RPT3_9ACTO</name>
<feature type="domain" description="Chorismate-utilising enzyme C-terminal" evidence="1">
    <location>
        <begin position="1"/>
        <end position="73"/>
    </location>
</feature>